<dbReference type="GO" id="GO:0061025">
    <property type="term" value="P:membrane fusion"/>
    <property type="evidence" value="ECO:0007669"/>
    <property type="project" value="TreeGrafter"/>
</dbReference>
<evidence type="ECO:0000256" key="1">
    <source>
        <dbReference type="ARBA" id="ARBA00004370"/>
    </source>
</evidence>
<protein>
    <submittedName>
        <fullName evidence="7">C2 domain-containing protein</fullName>
    </submittedName>
</protein>
<evidence type="ECO:0000313" key="6">
    <source>
        <dbReference type="Proteomes" id="UP000095283"/>
    </source>
</evidence>
<evidence type="ECO:0000256" key="4">
    <source>
        <dbReference type="ARBA" id="ARBA00022989"/>
    </source>
</evidence>
<keyword evidence="3" id="KW-0677">Repeat</keyword>
<keyword evidence="5" id="KW-0472">Membrane</keyword>
<dbReference type="PANTHER" id="PTHR12546">
    <property type="entry name" value="FER-1-LIKE"/>
    <property type="match status" value="1"/>
</dbReference>
<evidence type="ECO:0000313" key="7">
    <source>
        <dbReference type="WBParaSite" id="Hba_19438"/>
    </source>
</evidence>
<reference evidence="7" key="1">
    <citation type="submission" date="2016-11" db="UniProtKB">
        <authorList>
            <consortium name="WormBaseParasite"/>
        </authorList>
    </citation>
    <scope>IDENTIFICATION</scope>
</reference>
<dbReference type="GO" id="GO:0016020">
    <property type="term" value="C:membrane"/>
    <property type="evidence" value="ECO:0007669"/>
    <property type="project" value="UniProtKB-SubCell"/>
</dbReference>
<evidence type="ECO:0000256" key="3">
    <source>
        <dbReference type="ARBA" id="ARBA00022737"/>
    </source>
</evidence>
<dbReference type="GO" id="GO:0007009">
    <property type="term" value="P:plasma membrane organization"/>
    <property type="evidence" value="ECO:0007669"/>
    <property type="project" value="TreeGrafter"/>
</dbReference>
<organism evidence="6 7">
    <name type="scientific">Heterorhabditis bacteriophora</name>
    <name type="common">Entomopathogenic nematode worm</name>
    <dbReference type="NCBI Taxonomy" id="37862"/>
    <lineage>
        <taxon>Eukaryota</taxon>
        <taxon>Metazoa</taxon>
        <taxon>Ecdysozoa</taxon>
        <taxon>Nematoda</taxon>
        <taxon>Chromadorea</taxon>
        <taxon>Rhabditida</taxon>
        <taxon>Rhabditina</taxon>
        <taxon>Rhabditomorpha</taxon>
        <taxon>Strongyloidea</taxon>
        <taxon>Heterorhabditidae</taxon>
        <taxon>Heterorhabditis</taxon>
    </lineage>
</organism>
<dbReference type="Proteomes" id="UP000095283">
    <property type="component" value="Unplaced"/>
</dbReference>
<proteinExistence type="predicted"/>
<keyword evidence="4" id="KW-1133">Transmembrane helix</keyword>
<dbReference type="InterPro" id="IPR035892">
    <property type="entry name" value="C2_domain_sf"/>
</dbReference>
<dbReference type="PANTHER" id="PTHR12546:SF33">
    <property type="entry name" value="SPERM VESICLE FUSION PROTEIN FER-1"/>
    <property type="match status" value="1"/>
</dbReference>
<accession>A0A1I7XPH3</accession>
<evidence type="ECO:0000256" key="2">
    <source>
        <dbReference type="ARBA" id="ARBA00022692"/>
    </source>
</evidence>
<dbReference type="AlphaFoldDB" id="A0A1I7XPH3"/>
<sequence length="413" mass="46930">MKVLIRVIEGRDITPESLRVHASFVGQQKATRTSTQGTPQWRQNLIFTVKDISLQSLSGERLTLKVTRIKNLSESVMGRFDCLLGAILCCPEKRIVSKWIALRAPLEGNEDSECDNCGFLKVSICVYGVNDSPLPMNDEEPSEEIWNRTQLENHTLRVRLFRLHHVANELNDIVASNKKKDKPTKFLIRVLVGDITTESSAEELAQYNMTEICTNSVIFDQELFLPVQLPTVISKASIPLRAIYESGEDGFLPTFGPAFINFFGYETLQEFKFKRNKKVGKEEDTSKYMARILCSVNCVEYLGETPQRNFLDYASCSYSKNFENLHHFSVYCSFLACNMINPQFSMDDVRFLVSMGEYGSTNAENDKNRSSTLGSKLIVFFLRLYPIMTVINTFLCRGAITSLCQTFLAYGKM</sequence>
<dbReference type="WBParaSite" id="Hba_19438">
    <property type="protein sequence ID" value="Hba_19438"/>
    <property type="gene ID" value="Hba_19438"/>
</dbReference>
<dbReference type="InterPro" id="IPR037721">
    <property type="entry name" value="Ferlin"/>
</dbReference>
<name>A0A1I7XPH3_HETBA</name>
<keyword evidence="2" id="KW-0812">Transmembrane</keyword>
<comment type="subcellular location">
    <subcellularLocation>
        <location evidence="1">Membrane</location>
    </subcellularLocation>
</comment>
<keyword evidence="6" id="KW-1185">Reference proteome</keyword>
<dbReference type="SUPFAM" id="SSF49562">
    <property type="entry name" value="C2 domain (Calcium/lipid-binding domain, CaLB)"/>
    <property type="match status" value="1"/>
</dbReference>
<evidence type="ECO:0000256" key="5">
    <source>
        <dbReference type="ARBA" id="ARBA00023136"/>
    </source>
</evidence>